<evidence type="ECO:0008006" key="4">
    <source>
        <dbReference type="Google" id="ProtNLM"/>
    </source>
</evidence>
<comment type="caution">
    <text evidence="2">The sequence shown here is derived from an EMBL/GenBank/DDBJ whole genome shotgun (WGS) entry which is preliminary data.</text>
</comment>
<keyword evidence="1" id="KW-0732">Signal</keyword>
<organism evidence="2 3">
    <name type="scientific">Variovorax gossypii</name>
    <dbReference type="NCBI Taxonomy" id="1679495"/>
    <lineage>
        <taxon>Bacteria</taxon>
        <taxon>Pseudomonadati</taxon>
        <taxon>Pseudomonadota</taxon>
        <taxon>Betaproteobacteria</taxon>
        <taxon>Burkholderiales</taxon>
        <taxon>Comamonadaceae</taxon>
        <taxon>Variovorax</taxon>
    </lineage>
</organism>
<reference evidence="2 3" key="1">
    <citation type="submission" date="2018-12" db="EMBL/GenBank/DDBJ databases">
        <title>The genome of Variovorax gossypii DSM 100435.</title>
        <authorList>
            <person name="Gao J."/>
            <person name="Sun J."/>
        </authorList>
    </citation>
    <scope>NUCLEOTIDE SEQUENCE [LARGE SCALE GENOMIC DNA]</scope>
    <source>
        <strain evidence="2 3">DSM 100435</strain>
    </source>
</reference>
<dbReference type="PROSITE" id="PS51257">
    <property type="entry name" value="PROKAR_LIPOPROTEIN"/>
    <property type="match status" value="1"/>
</dbReference>
<accession>A0A3S0K0D3</accession>
<evidence type="ECO:0000313" key="2">
    <source>
        <dbReference type="EMBL" id="RTQ37561.1"/>
    </source>
</evidence>
<evidence type="ECO:0000256" key="1">
    <source>
        <dbReference type="SAM" id="SignalP"/>
    </source>
</evidence>
<feature type="signal peptide" evidence="1">
    <location>
        <begin position="1"/>
        <end position="21"/>
    </location>
</feature>
<protein>
    <recommendedName>
        <fullName evidence="4">Lipoprotein</fullName>
    </recommendedName>
</protein>
<sequence>MNNKILPAALGAALLSSLALLSSCGPQQPEANLQNLTAAMNAYLAKKGDLCLGKTRWPIDVPQREAGTRARNALQMPVLERLGLVSASKAKVEDEKDKEAGEIEVTRYALTGEGKKYFLEREPQGDFCAAHLTLDKIVGWETRKDAKEPSEVVVTYTYRIDAAPWTGDTEVQKVFPMVDRVVRGAGTMQLKQNFRRTDTGWVPAEV</sequence>
<dbReference type="EMBL" id="RXOE01000001">
    <property type="protein sequence ID" value="RTQ37561.1"/>
    <property type="molecule type" value="Genomic_DNA"/>
</dbReference>
<keyword evidence="3" id="KW-1185">Reference proteome</keyword>
<dbReference type="Proteomes" id="UP000267418">
    <property type="component" value="Unassembled WGS sequence"/>
</dbReference>
<proteinExistence type="predicted"/>
<name>A0A3S0K0D3_9BURK</name>
<gene>
    <name evidence="2" type="ORF">EJP69_07515</name>
</gene>
<feature type="chain" id="PRO_5018724090" description="Lipoprotein" evidence="1">
    <location>
        <begin position="22"/>
        <end position="206"/>
    </location>
</feature>
<dbReference type="AlphaFoldDB" id="A0A3S0K0D3"/>
<evidence type="ECO:0000313" key="3">
    <source>
        <dbReference type="Proteomes" id="UP000267418"/>
    </source>
</evidence>
<dbReference type="RefSeq" id="WP_126469219.1">
    <property type="nucleotide sequence ID" value="NZ_RXOE01000001.1"/>
</dbReference>
<dbReference type="OrthoDB" id="7067762at2"/>